<keyword evidence="2" id="KW-1185">Reference proteome</keyword>
<sequence length="78" mass="8792">MFVVSLGGLIDSYVERFSENHGRSDTRRTQPKLRNRKRAVFSTVLVSLGQAFVNHVAKHVRATAKPLFVILPVSDEIQ</sequence>
<evidence type="ECO:0000313" key="2">
    <source>
        <dbReference type="Proteomes" id="UP000249299"/>
    </source>
</evidence>
<accession>A0A327JGE9</accession>
<name>A0A327JGE9_9HYPH</name>
<organism evidence="1 2">
    <name type="scientific">Rhodobium orientis</name>
    <dbReference type="NCBI Taxonomy" id="34017"/>
    <lineage>
        <taxon>Bacteria</taxon>
        <taxon>Pseudomonadati</taxon>
        <taxon>Pseudomonadota</taxon>
        <taxon>Alphaproteobacteria</taxon>
        <taxon>Hyphomicrobiales</taxon>
        <taxon>Rhodobiaceae</taxon>
        <taxon>Rhodobium</taxon>
    </lineage>
</organism>
<comment type="caution">
    <text evidence="1">The sequence shown here is derived from an EMBL/GenBank/DDBJ whole genome shotgun (WGS) entry which is preliminary data.</text>
</comment>
<dbReference type="EMBL" id="NPEV01000094">
    <property type="protein sequence ID" value="RAI23853.1"/>
    <property type="molecule type" value="Genomic_DNA"/>
</dbReference>
<evidence type="ECO:0000313" key="1">
    <source>
        <dbReference type="EMBL" id="RAI23853.1"/>
    </source>
</evidence>
<gene>
    <name evidence="1" type="ORF">CH339_23060</name>
</gene>
<reference evidence="1 2" key="1">
    <citation type="submission" date="2017-07" db="EMBL/GenBank/DDBJ databases">
        <title>Draft Genome Sequences of Select Purple Nonsulfur Bacteria.</title>
        <authorList>
            <person name="Lasarre B."/>
            <person name="Mckinlay J.B."/>
        </authorList>
    </citation>
    <scope>NUCLEOTIDE SEQUENCE [LARGE SCALE GENOMIC DNA]</scope>
    <source>
        <strain evidence="1 2">DSM 11290</strain>
    </source>
</reference>
<dbReference type="AlphaFoldDB" id="A0A327JGE9"/>
<protein>
    <submittedName>
        <fullName evidence="1">Uncharacterized protein</fullName>
    </submittedName>
</protein>
<dbReference type="Proteomes" id="UP000249299">
    <property type="component" value="Unassembled WGS sequence"/>
</dbReference>
<proteinExistence type="predicted"/>